<keyword evidence="5" id="KW-1185">Reference proteome</keyword>
<dbReference type="GO" id="GO:0042732">
    <property type="term" value="P:D-xylose metabolic process"/>
    <property type="evidence" value="ECO:0007669"/>
    <property type="project" value="UniProtKB-KW"/>
</dbReference>
<accession>A0A4R2KAM7</accession>
<dbReference type="InterPro" id="IPR000600">
    <property type="entry name" value="ROK"/>
</dbReference>
<dbReference type="InterPro" id="IPR043129">
    <property type="entry name" value="ATPase_NBD"/>
</dbReference>
<dbReference type="CDD" id="cd23763">
    <property type="entry name" value="ASKHA_ATPase_ROK"/>
    <property type="match status" value="1"/>
</dbReference>
<reference evidence="4 5" key="1">
    <citation type="submission" date="2019-03" db="EMBL/GenBank/DDBJ databases">
        <title>Genomic Encyclopedia of Type Strains, Phase IV (KMG-IV): sequencing the most valuable type-strain genomes for metagenomic binning, comparative biology and taxonomic classification.</title>
        <authorList>
            <person name="Goeker M."/>
        </authorList>
    </citation>
    <scope>NUCLEOTIDE SEQUENCE [LARGE SCALE GENOMIC DNA]</scope>
    <source>
        <strain evidence="4 5">DSM 102940</strain>
    </source>
</reference>
<dbReference type="Gene3D" id="1.10.10.10">
    <property type="entry name" value="Winged helix-like DNA-binding domain superfamily/Winged helix DNA-binding domain"/>
    <property type="match status" value="1"/>
</dbReference>
<name>A0A4R2KAM7_9FIRM</name>
<dbReference type="Proteomes" id="UP000294919">
    <property type="component" value="Unassembled WGS sequence"/>
</dbReference>
<dbReference type="Pfam" id="PF00480">
    <property type="entry name" value="ROK"/>
    <property type="match status" value="1"/>
</dbReference>
<evidence type="ECO:0000256" key="2">
    <source>
        <dbReference type="ARBA" id="ARBA00006479"/>
    </source>
</evidence>
<protein>
    <submittedName>
        <fullName evidence="4">ROK family protein</fullName>
    </submittedName>
</protein>
<sequence length="335" mass="38286">MKPIVNPIVMKEVNTDIVRNALRIEKQATKQRVSTLTGLSTVTVGTILNQLIKDKEVYETDLVPSNGGRPARSFCYNAEFTHTLIIYTHVQSNKNTVFSSIINLFGECVLEKNFTIEKIFLDSFEPLIDEMIKKYPTIKAIGFGLPGIEYDHVMMINDYEHLKDTCFTEHYKNKYSIPTITENDVNLAALGYCHSHFIEDNAVVYIYFPQKYEPGAGIFINGDLYKGMNNFAGEIKYLPIGINWKEINYFDFDTICSAISKLVIAVICTFNPTQIIVSGEFLTDSHLQRILWNCKQTIDEIVTPQILMSENFDLDFKNGLSIRTLELVKSQKSFY</sequence>
<proteinExistence type="inferred from homology"/>
<keyword evidence="3" id="KW-0859">Xylose metabolism</keyword>
<dbReference type="AlphaFoldDB" id="A0A4R2KAM7"/>
<dbReference type="Gene3D" id="3.30.420.40">
    <property type="match status" value="2"/>
</dbReference>
<comment type="function">
    <text evidence="1">Transcriptional repressor of xylose-utilizing enzymes.</text>
</comment>
<dbReference type="EMBL" id="SLWV01000035">
    <property type="protein sequence ID" value="TCO69067.1"/>
    <property type="molecule type" value="Genomic_DNA"/>
</dbReference>
<dbReference type="InterPro" id="IPR036390">
    <property type="entry name" value="WH_DNA-bd_sf"/>
</dbReference>
<gene>
    <name evidence="4" type="ORF">EV214_13519</name>
</gene>
<evidence type="ECO:0000313" key="4">
    <source>
        <dbReference type="EMBL" id="TCO69067.1"/>
    </source>
</evidence>
<comment type="caution">
    <text evidence="4">The sequence shown here is derived from an EMBL/GenBank/DDBJ whole genome shotgun (WGS) entry which is preliminary data.</text>
</comment>
<dbReference type="PANTHER" id="PTHR18964">
    <property type="entry name" value="ROK (REPRESSOR, ORF, KINASE) FAMILY"/>
    <property type="match status" value="1"/>
</dbReference>
<evidence type="ECO:0000313" key="5">
    <source>
        <dbReference type="Proteomes" id="UP000294919"/>
    </source>
</evidence>
<comment type="similarity">
    <text evidence="2">Belongs to the ROK (NagC/XylR) family.</text>
</comment>
<evidence type="ECO:0000256" key="3">
    <source>
        <dbReference type="ARBA" id="ARBA00022629"/>
    </source>
</evidence>
<dbReference type="RefSeq" id="WP_165916433.1">
    <property type="nucleotide sequence ID" value="NZ_SLWV01000035.1"/>
</dbReference>
<dbReference type="SUPFAM" id="SSF46785">
    <property type="entry name" value="Winged helix' DNA-binding domain"/>
    <property type="match status" value="1"/>
</dbReference>
<dbReference type="PANTHER" id="PTHR18964:SF149">
    <property type="entry name" value="BIFUNCTIONAL UDP-N-ACETYLGLUCOSAMINE 2-EPIMERASE_N-ACETYLMANNOSAMINE KINASE"/>
    <property type="match status" value="1"/>
</dbReference>
<dbReference type="InterPro" id="IPR036388">
    <property type="entry name" value="WH-like_DNA-bd_sf"/>
</dbReference>
<evidence type="ECO:0000256" key="1">
    <source>
        <dbReference type="ARBA" id="ARBA00002486"/>
    </source>
</evidence>
<organism evidence="4 5">
    <name type="scientific">Marinisporobacter balticus</name>
    <dbReference type="NCBI Taxonomy" id="2018667"/>
    <lineage>
        <taxon>Bacteria</taxon>
        <taxon>Bacillati</taxon>
        <taxon>Bacillota</taxon>
        <taxon>Clostridia</taxon>
        <taxon>Peptostreptococcales</taxon>
        <taxon>Thermotaleaceae</taxon>
        <taxon>Marinisporobacter</taxon>
    </lineage>
</organism>
<dbReference type="SUPFAM" id="SSF53067">
    <property type="entry name" value="Actin-like ATPase domain"/>
    <property type="match status" value="1"/>
</dbReference>
<keyword evidence="3" id="KW-0119">Carbohydrate metabolism</keyword>